<dbReference type="EMBL" id="JHEG04000001">
    <property type="protein sequence ID" value="KAF3889274.1"/>
    <property type="molecule type" value="Genomic_DNA"/>
</dbReference>
<dbReference type="AlphaFoldDB" id="A0A8S9TCE9"/>
<gene>
    <name evidence="2" type="ORF">DA73_0400030165</name>
</gene>
<dbReference type="OrthoDB" id="502809at2"/>
<feature type="domain" description="Filamentous haemagglutinin FhaB/tRNA nuclease CdiA-like TPS" evidence="1">
    <location>
        <begin position="41"/>
        <end position="148"/>
    </location>
</feature>
<reference evidence="2" key="1">
    <citation type="journal article" date="2015" name="Genome Announc.">
        <title>Draft Genome Sequence of Tolypothrix boutellei Strain VB521301.</title>
        <authorList>
            <person name="Chandrababunaidu M.M."/>
            <person name="Singh D."/>
            <person name="Sen D."/>
            <person name="Bhan S."/>
            <person name="Das S."/>
            <person name="Gupta A."/>
            <person name="Adhikary S.P."/>
            <person name="Tripathy S."/>
        </authorList>
    </citation>
    <scope>NUCLEOTIDE SEQUENCE</scope>
    <source>
        <strain evidence="2">VB521301</strain>
    </source>
</reference>
<dbReference type="InterPro" id="IPR012334">
    <property type="entry name" value="Pectin_lyas_fold"/>
</dbReference>
<dbReference type="SUPFAM" id="SSF51126">
    <property type="entry name" value="Pectin lyase-like"/>
    <property type="match status" value="2"/>
</dbReference>
<reference evidence="2" key="2">
    <citation type="submission" date="2019-11" db="EMBL/GenBank/DDBJ databases">
        <title>Improved Assembly of Tolypothrix boutellei genome.</title>
        <authorList>
            <person name="Sarangi A.N."/>
            <person name="Mukherjee M."/>
            <person name="Ghosh S."/>
            <person name="Singh D."/>
            <person name="Das A."/>
            <person name="Kant S."/>
            <person name="Prusty A."/>
            <person name="Tripathy S."/>
        </authorList>
    </citation>
    <scope>NUCLEOTIDE SEQUENCE</scope>
    <source>
        <strain evidence="2">VB521301</strain>
    </source>
</reference>
<dbReference type="InterPro" id="IPR011050">
    <property type="entry name" value="Pectin_lyase_fold/virulence"/>
</dbReference>
<dbReference type="InterPro" id="IPR008638">
    <property type="entry name" value="FhaB/CdiA-like_TPS"/>
</dbReference>
<evidence type="ECO:0000313" key="3">
    <source>
        <dbReference type="Proteomes" id="UP000029738"/>
    </source>
</evidence>
<name>A0A8S9TCE9_9CYAN</name>
<sequence length="812" mass="83167">MIARNCLGKWLLAVSGIILSDLLNVAKVAIAEVIPDETLSAQERTQVSGNPNFQIDGGARRGNNLFHSFSQFSISGGGSAYFNNAGDIQNIFSRISGGSVSNIDGLIRANGKANLFLLNPNGIVFGPNARLDIGGSFVGTTANTINFADGFQFSATAPQAAPLLTMSVPIGLQFGQNPKTIRVQGNGYDLSVPGAVGSPTIKGNTVTGLVVLPGNTLALVGGNIDIQGGTLTAEQGRIELGSVGTGQQVELSLVSQSLALSYQGIQNFQDIQFSQKALADSSGGGSIQVWGERVSLTDGSQMLVQNQGEQQGGSINVNARSLDMSSTTLDGRLRSGLDSQTLGSGTGADIAIATQQLIVRDGAAVSARSFGTGNSGRAIVNASDSVQVLGFSPLDLLRNSNIASVALGSGDAGSVSISTRQLTIRDGGGIAVSTLGDGEGGEVTVNAFDSIEIVGARNAFLSSNISAATLGNGNAGKIAIDTGKLVLRDGGTVNSSTVASGNAGSAVINATVSIDIDGKGFDSGLPSSVRVSAPLPDRELQQAYRLSPVPQGSSGDIIINTGRLRVTNGASVEASNQGTGDAGTLQVKANSIVLDRGGAITSATASGRGGNIDLQVKNLLLMQRGSQITTSAFGSGNGGNISIRTSSLVAVPKENSDISANSANARGGNVDINTNTLLGFQFRSENTSLSDITATGKDSAFNGIVQINVQDITPNNGLVELPAVVLDRSTLIANRCIARKSPQSRLIITANGSLPTLPDDLLNSPFPTYEIESVPAQNQSDALTDEGGFIYTEPDGIYPMSNGEVLLGRLCH</sequence>
<protein>
    <submittedName>
        <fullName evidence="2">Filamentous hemagglutinin N-terminal domain-containing protein</fullName>
    </submittedName>
</protein>
<organism evidence="2 3">
    <name type="scientific">Tolypothrix bouteillei VB521301</name>
    <dbReference type="NCBI Taxonomy" id="1479485"/>
    <lineage>
        <taxon>Bacteria</taxon>
        <taxon>Bacillati</taxon>
        <taxon>Cyanobacteriota</taxon>
        <taxon>Cyanophyceae</taxon>
        <taxon>Nostocales</taxon>
        <taxon>Tolypothrichaceae</taxon>
        <taxon>Tolypothrix</taxon>
    </lineage>
</organism>
<dbReference type="NCBIfam" id="TIGR01901">
    <property type="entry name" value="adhes_NPXG"/>
    <property type="match status" value="1"/>
</dbReference>
<comment type="caution">
    <text evidence="2">The sequence shown here is derived from an EMBL/GenBank/DDBJ whole genome shotgun (WGS) entry which is preliminary data.</text>
</comment>
<dbReference type="Proteomes" id="UP000029738">
    <property type="component" value="Unassembled WGS sequence"/>
</dbReference>
<dbReference type="Gene3D" id="2.160.20.10">
    <property type="entry name" value="Single-stranded right-handed beta-helix, Pectin lyase-like"/>
    <property type="match status" value="2"/>
</dbReference>
<accession>A0A8S9TCE9</accession>
<keyword evidence="3" id="KW-1185">Reference proteome</keyword>
<dbReference type="SMART" id="SM00912">
    <property type="entry name" value="Haemagg_act"/>
    <property type="match status" value="1"/>
</dbReference>
<evidence type="ECO:0000259" key="1">
    <source>
        <dbReference type="SMART" id="SM00912"/>
    </source>
</evidence>
<proteinExistence type="predicted"/>
<dbReference type="RefSeq" id="WP_050046698.1">
    <property type="nucleotide sequence ID" value="NZ_JHEG04000001.1"/>
</dbReference>
<evidence type="ECO:0000313" key="2">
    <source>
        <dbReference type="EMBL" id="KAF3889274.1"/>
    </source>
</evidence>
<dbReference type="Pfam" id="PF05860">
    <property type="entry name" value="TPS"/>
    <property type="match status" value="1"/>
</dbReference>